<sequence>EDWSLARKYSKIEVLSLPGAPRANPWAPGAPIAAATLPVLFAAPCASPWAPRAPACMKMGF</sequence>
<evidence type="ECO:0000313" key="2">
    <source>
        <dbReference type="Proteomes" id="UP000265520"/>
    </source>
</evidence>
<keyword evidence="2" id="KW-1185">Reference proteome</keyword>
<proteinExistence type="predicted"/>
<reference evidence="1 2" key="1">
    <citation type="journal article" date="2018" name="Front. Plant Sci.">
        <title>Red Clover (Trifolium pratense) and Zigzag Clover (T. medium) - A Picture of Genomic Similarities and Differences.</title>
        <authorList>
            <person name="Dluhosova J."/>
            <person name="Istvanek J."/>
            <person name="Nedelnik J."/>
            <person name="Repkova J."/>
        </authorList>
    </citation>
    <scope>NUCLEOTIDE SEQUENCE [LARGE SCALE GENOMIC DNA]</scope>
    <source>
        <strain evidence="2">cv. 10/8</strain>
        <tissue evidence="1">Leaf</tissue>
    </source>
</reference>
<name>A0A392VWH2_9FABA</name>
<protein>
    <submittedName>
        <fullName evidence="1">Uncharacterized protein</fullName>
    </submittedName>
</protein>
<organism evidence="1 2">
    <name type="scientific">Trifolium medium</name>
    <dbReference type="NCBI Taxonomy" id="97028"/>
    <lineage>
        <taxon>Eukaryota</taxon>
        <taxon>Viridiplantae</taxon>
        <taxon>Streptophyta</taxon>
        <taxon>Embryophyta</taxon>
        <taxon>Tracheophyta</taxon>
        <taxon>Spermatophyta</taxon>
        <taxon>Magnoliopsida</taxon>
        <taxon>eudicotyledons</taxon>
        <taxon>Gunneridae</taxon>
        <taxon>Pentapetalae</taxon>
        <taxon>rosids</taxon>
        <taxon>fabids</taxon>
        <taxon>Fabales</taxon>
        <taxon>Fabaceae</taxon>
        <taxon>Papilionoideae</taxon>
        <taxon>50 kb inversion clade</taxon>
        <taxon>NPAAA clade</taxon>
        <taxon>Hologalegina</taxon>
        <taxon>IRL clade</taxon>
        <taxon>Trifolieae</taxon>
        <taxon>Trifolium</taxon>
    </lineage>
</organism>
<dbReference type="EMBL" id="LXQA011308669">
    <property type="protein sequence ID" value="MCI92724.1"/>
    <property type="molecule type" value="Genomic_DNA"/>
</dbReference>
<evidence type="ECO:0000313" key="1">
    <source>
        <dbReference type="EMBL" id="MCI92724.1"/>
    </source>
</evidence>
<dbReference type="AlphaFoldDB" id="A0A392VWH2"/>
<dbReference type="Proteomes" id="UP000265520">
    <property type="component" value="Unassembled WGS sequence"/>
</dbReference>
<feature type="non-terminal residue" evidence="1">
    <location>
        <position position="1"/>
    </location>
</feature>
<accession>A0A392VWH2</accession>
<comment type="caution">
    <text evidence="1">The sequence shown here is derived from an EMBL/GenBank/DDBJ whole genome shotgun (WGS) entry which is preliminary data.</text>
</comment>